<proteinExistence type="predicted"/>
<gene>
    <name evidence="1" type="ORF">DHETER_LOCUS6814</name>
</gene>
<keyword evidence="2" id="KW-1185">Reference proteome</keyword>
<dbReference type="EMBL" id="CAJVPU010008944">
    <property type="protein sequence ID" value="CAG8589727.1"/>
    <property type="molecule type" value="Genomic_DNA"/>
</dbReference>
<comment type="caution">
    <text evidence="1">The sequence shown here is derived from an EMBL/GenBank/DDBJ whole genome shotgun (WGS) entry which is preliminary data.</text>
</comment>
<evidence type="ECO:0000313" key="1">
    <source>
        <dbReference type="EMBL" id="CAG8589727.1"/>
    </source>
</evidence>
<reference evidence="1" key="1">
    <citation type="submission" date="2021-06" db="EMBL/GenBank/DDBJ databases">
        <authorList>
            <person name="Kallberg Y."/>
            <person name="Tangrot J."/>
            <person name="Rosling A."/>
        </authorList>
    </citation>
    <scope>NUCLEOTIDE SEQUENCE</scope>
    <source>
        <strain evidence="1">IL203A</strain>
    </source>
</reference>
<sequence>MSRDHVSSEISESQSNISTSNCLLDANNSDFEIKSNVQSTIESFLNEQLYDVRLPNSSIDDNDNNDNDSMLKLKLPPHETEIVSSFELDLPHEDLMVKLPAGSDKQLKNLSKASVPNIVTKNLPTKFEEEEEYIDDDELKANSINEDHIADQCIDEISYKQDNSNLYYLSERSMSPEHLSPVIEEDETLIPVQNSQMSDCSTLNEYDLKELNYSEDHHIESHAQDDSDFEQSYNEIQYEEVEQCPELDAIYEYLQTLDPNNNEAERISHQLQIIREVPYPVDLPLSNS</sequence>
<accession>A0ACA9MJ90</accession>
<organism evidence="1 2">
    <name type="scientific">Dentiscutata heterogama</name>
    <dbReference type="NCBI Taxonomy" id="1316150"/>
    <lineage>
        <taxon>Eukaryota</taxon>
        <taxon>Fungi</taxon>
        <taxon>Fungi incertae sedis</taxon>
        <taxon>Mucoromycota</taxon>
        <taxon>Glomeromycotina</taxon>
        <taxon>Glomeromycetes</taxon>
        <taxon>Diversisporales</taxon>
        <taxon>Gigasporaceae</taxon>
        <taxon>Dentiscutata</taxon>
    </lineage>
</organism>
<evidence type="ECO:0000313" key="2">
    <source>
        <dbReference type="Proteomes" id="UP000789702"/>
    </source>
</evidence>
<dbReference type="Proteomes" id="UP000789702">
    <property type="component" value="Unassembled WGS sequence"/>
</dbReference>
<protein>
    <submittedName>
        <fullName evidence="1">7131_t:CDS:1</fullName>
    </submittedName>
</protein>
<name>A0ACA9MJ90_9GLOM</name>
<feature type="non-terminal residue" evidence="1">
    <location>
        <position position="288"/>
    </location>
</feature>